<reference evidence="3 4" key="1">
    <citation type="journal article" date="2019" name="Commun. Biol.">
        <title>The bagworm genome reveals a unique fibroin gene that provides high tensile strength.</title>
        <authorList>
            <person name="Kono N."/>
            <person name="Nakamura H."/>
            <person name="Ohtoshi R."/>
            <person name="Tomita M."/>
            <person name="Numata K."/>
            <person name="Arakawa K."/>
        </authorList>
    </citation>
    <scope>NUCLEOTIDE SEQUENCE [LARGE SCALE GENOMIC DNA]</scope>
</reference>
<dbReference type="GO" id="GO:0006310">
    <property type="term" value="P:DNA recombination"/>
    <property type="evidence" value="ECO:0007669"/>
    <property type="project" value="UniProtKB-KW"/>
</dbReference>
<accession>A0A4C1WTQ2</accession>
<dbReference type="InterPro" id="IPR027417">
    <property type="entry name" value="P-loop_NTPase"/>
</dbReference>
<dbReference type="OrthoDB" id="272985at2759"/>
<dbReference type="PANTHER" id="PTHR10492">
    <property type="match status" value="1"/>
</dbReference>
<keyword evidence="1" id="KW-0227">DNA damage</keyword>
<keyword evidence="1" id="KW-0347">Helicase</keyword>
<dbReference type="Pfam" id="PF05970">
    <property type="entry name" value="PIF1"/>
    <property type="match status" value="1"/>
</dbReference>
<keyword evidence="1" id="KW-0378">Hydrolase</keyword>
<name>A0A4C1WTQ2_EUMVA</name>
<dbReference type="EMBL" id="BGZK01000656">
    <property type="protein sequence ID" value="GBP54886.1"/>
    <property type="molecule type" value="Genomic_DNA"/>
</dbReference>
<feature type="domain" description="DNA helicase Pif1-like DEAD-box helicase" evidence="2">
    <location>
        <begin position="66"/>
        <end position="135"/>
    </location>
</feature>
<keyword evidence="1" id="KW-0234">DNA repair</keyword>
<evidence type="ECO:0000313" key="3">
    <source>
        <dbReference type="EMBL" id="GBP54886.1"/>
    </source>
</evidence>
<dbReference type="GO" id="GO:0016887">
    <property type="term" value="F:ATP hydrolysis activity"/>
    <property type="evidence" value="ECO:0007669"/>
    <property type="project" value="RHEA"/>
</dbReference>
<dbReference type="EC" id="5.6.2.3" evidence="1"/>
<organism evidence="3 4">
    <name type="scientific">Eumeta variegata</name>
    <name type="common">Bagworm moth</name>
    <name type="synonym">Eumeta japonica</name>
    <dbReference type="NCBI Taxonomy" id="151549"/>
    <lineage>
        <taxon>Eukaryota</taxon>
        <taxon>Metazoa</taxon>
        <taxon>Ecdysozoa</taxon>
        <taxon>Arthropoda</taxon>
        <taxon>Hexapoda</taxon>
        <taxon>Insecta</taxon>
        <taxon>Pterygota</taxon>
        <taxon>Neoptera</taxon>
        <taxon>Endopterygota</taxon>
        <taxon>Lepidoptera</taxon>
        <taxon>Glossata</taxon>
        <taxon>Ditrysia</taxon>
        <taxon>Tineoidea</taxon>
        <taxon>Psychidae</taxon>
        <taxon>Oiketicinae</taxon>
        <taxon>Eumeta</taxon>
    </lineage>
</organism>
<dbReference type="InterPro" id="IPR010285">
    <property type="entry name" value="DNA_helicase_pif1-like_DEAD"/>
</dbReference>
<dbReference type="Proteomes" id="UP000299102">
    <property type="component" value="Unassembled WGS sequence"/>
</dbReference>
<comment type="caution">
    <text evidence="3">The sequence shown here is derived from an EMBL/GenBank/DDBJ whole genome shotgun (WGS) entry which is preliminary data.</text>
</comment>
<dbReference type="GO" id="GO:0005524">
    <property type="term" value="F:ATP binding"/>
    <property type="evidence" value="ECO:0007669"/>
    <property type="project" value="UniProtKB-KW"/>
</dbReference>
<protein>
    <recommendedName>
        <fullName evidence="1">ATP-dependent DNA helicase</fullName>
        <ecNumber evidence="1">5.6.2.3</ecNumber>
    </recommendedName>
</protein>
<evidence type="ECO:0000313" key="4">
    <source>
        <dbReference type="Proteomes" id="UP000299102"/>
    </source>
</evidence>
<keyword evidence="1" id="KW-0067">ATP-binding</keyword>
<keyword evidence="1" id="KW-0547">Nucleotide-binding</keyword>
<dbReference type="PANTHER" id="PTHR10492:SF57">
    <property type="entry name" value="ATP-DEPENDENT DNA HELICASE"/>
    <property type="match status" value="1"/>
</dbReference>
<dbReference type="GO" id="GO:0006281">
    <property type="term" value="P:DNA repair"/>
    <property type="evidence" value="ECO:0007669"/>
    <property type="project" value="UniProtKB-KW"/>
</dbReference>
<comment type="cofactor">
    <cofactor evidence="1">
        <name>Mg(2+)</name>
        <dbReference type="ChEBI" id="CHEBI:18420"/>
    </cofactor>
</comment>
<dbReference type="STRING" id="151549.A0A4C1WTQ2"/>
<dbReference type="Gene3D" id="3.40.50.300">
    <property type="entry name" value="P-loop containing nucleotide triphosphate hydrolases"/>
    <property type="match status" value="1"/>
</dbReference>
<dbReference type="GO" id="GO:0043139">
    <property type="term" value="F:5'-3' DNA helicase activity"/>
    <property type="evidence" value="ECO:0007669"/>
    <property type="project" value="UniProtKB-EC"/>
</dbReference>
<proteinExistence type="inferred from homology"/>
<dbReference type="GO" id="GO:0000723">
    <property type="term" value="P:telomere maintenance"/>
    <property type="evidence" value="ECO:0007669"/>
    <property type="project" value="InterPro"/>
</dbReference>
<keyword evidence="1" id="KW-0233">DNA recombination</keyword>
<gene>
    <name evidence="3" type="ORF">EVAR_11639_1</name>
</gene>
<sequence>METLCAGRIRRRLVRIRGPTSFKVLKIVNGQKEATFREACETMTTSSSLPEDDGHWDATMNDAMLSSGQGGLYFLDALVGTGKTFLLNFLLAQLHKNKVIALAVASSGVAATLLSGGRTAHSVFKLLLNIASEETHLKHQQK</sequence>
<keyword evidence="4" id="KW-1185">Reference proteome</keyword>
<comment type="similarity">
    <text evidence="1">Belongs to the helicase family.</text>
</comment>
<evidence type="ECO:0000259" key="2">
    <source>
        <dbReference type="Pfam" id="PF05970"/>
    </source>
</evidence>
<dbReference type="AlphaFoldDB" id="A0A4C1WTQ2"/>
<dbReference type="SUPFAM" id="SSF52540">
    <property type="entry name" value="P-loop containing nucleoside triphosphate hydrolases"/>
    <property type="match status" value="1"/>
</dbReference>
<comment type="catalytic activity">
    <reaction evidence="1">
        <text>ATP + H2O = ADP + phosphate + H(+)</text>
        <dbReference type="Rhea" id="RHEA:13065"/>
        <dbReference type="ChEBI" id="CHEBI:15377"/>
        <dbReference type="ChEBI" id="CHEBI:15378"/>
        <dbReference type="ChEBI" id="CHEBI:30616"/>
        <dbReference type="ChEBI" id="CHEBI:43474"/>
        <dbReference type="ChEBI" id="CHEBI:456216"/>
        <dbReference type="EC" id="5.6.2.3"/>
    </reaction>
</comment>
<evidence type="ECO:0000256" key="1">
    <source>
        <dbReference type="RuleBase" id="RU363044"/>
    </source>
</evidence>